<reference evidence="3" key="1">
    <citation type="submission" date="2016-01" db="EMBL/GenBank/DDBJ databases">
        <title>Genome sequencing of Roseivirga ehrenbergii KMM 6017.</title>
        <authorList>
            <person name="Selvaratnam C."/>
            <person name="Thevarajoo S."/>
            <person name="Goh K.M."/>
            <person name="Ee R."/>
            <person name="Chan K.-G."/>
            <person name="Chong C.S."/>
        </authorList>
    </citation>
    <scope>NUCLEOTIDE SEQUENCE [LARGE SCALE GENOMIC DNA]</scope>
    <source>
        <strain evidence="3">KMM 6017</strain>
    </source>
</reference>
<gene>
    <name evidence="3" type="ORF">MB14_00495</name>
</gene>
<dbReference type="Proteomes" id="UP000075583">
    <property type="component" value="Unassembled WGS sequence"/>
</dbReference>
<sequence>MKKFILSLFALCLALSSTAQTWTTSAPNIYYTGGNVGIGTNNPVRDLSILGASITPWVNLRIEGGRTDYFGNTGIELISPNATGNLDISYYNDKSLNRNYYGQPIVTGEGFAQIRSIGNLGIGTSGNYGLYFGTNNTNVMSILPNGNIGIGTTTPSTKLDVQGSIFTNGILKSSRSGAGGAQLILENTYGVSEDWRIQAGIPSIADNTFAIQTISNSTTRLAIKNNGYVGIGTTSPTEKLSVDGTVLAKKVRVSTAGADWPDFVFAPNFKLRTLNELEAYIKANQHLPEVPSAKEVEENGLDLGKMDATLLQKVEELTLYTIEQEKKIEIYIKENSDLKKETQQLKAMFLALKKEVEALKEKNKE</sequence>
<dbReference type="EMBL" id="LQZQ01000001">
    <property type="protein sequence ID" value="KYG81907.1"/>
    <property type="molecule type" value="Genomic_DNA"/>
</dbReference>
<protein>
    <recommendedName>
        <fullName evidence="5">BZIP transcription factor</fullName>
    </recommendedName>
</protein>
<feature type="signal peptide" evidence="2">
    <location>
        <begin position="1"/>
        <end position="21"/>
    </location>
</feature>
<dbReference type="AlphaFoldDB" id="A0A150XT37"/>
<feature type="coiled-coil region" evidence="1">
    <location>
        <begin position="328"/>
        <end position="362"/>
    </location>
</feature>
<comment type="caution">
    <text evidence="3">The sequence shown here is derived from an EMBL/GenBank/DDBJ whole genome shotgun (WGS) entry which is preliminary data.</text>
</comment>
<accession>A0A150XT37</accession>
<evidence type="ECO:0008006" key="5">
    <source>
        <dbReference type="Google" id="ProtNLM"/>
    </source>
</evidence>
<keyword evidence="1" id="KW-0175">Coiled coil</keyword>
<keyword evidence="4" id="KW-1185">Reference proteome</keyword>
<evidence type="ECO:0000256" key="2">
    <source>
        <dbReference type="SAM" id="SignalP"/>
    </source>
</evidence>
<dbReference type="RefSeq" id="WP_062587571.1">
    <property type="nucleotide sequence ID" value="NZ_LQZQ01000001.1"/>
</dbReference>
<dbReference type="OrthoDB" id="9793307at2"/>
<proteinExistence type="predicted"/>
<feature type="chain" id="PRO_5007575215" description="BZIP transcription factor" evidence="2">
    <location>
        <begin position="22"/>
        <end position="365"/>
    </location>
</feature>
<evidence type="ECO:0000313" key="3">
    <source>
        <dbReference type="EMBL" id="KYG81907.1"/>
    </source>
</evidence>
<dbReference type="STRING" id="279360.MB14_00495"/>
<evidence type="ECO:0000256" key="1">
    <source>
        <dbReference type="SAM" id="Coils"/>
    </source>
</evidence>
<keyword evidence="2" id="KW-0732">Signal</keyword>
<name>A0A150XT37_ROSEK</name>
<evidence type="ECO:0000313" key="4">
    <source>
        <dbReference type="Proteomes" id="UP000075583"/>
    </source>
</evidence>
<organism evidence="3 4">
    <name type="scientific">Roseivirga ehrenbergii (strain DSM 102268 / JCM 13514 / KCTC 12282 / NCIMB 14502 / KMM 6017)</name>
    <dbReference type="NCBI Taxonomy" id="279360"/>
    <lineage>
        <taxon>Bacteria</taxon>
        <taxon>Pseudomonadati</taxon>
        <taxon>Bacteroidota</taxon>
        <taxon>Cytophagia</taxon>
        <taxon>Cytophagales</taxon>
        <taxon>Roseivirgaceae</taxon>
        <taxon>Roseivirga</taxon>
    </lineage>
</organism>